<dbReference type="SUPFAM" id="SSF53474">
    <property type="entry name" value="alpha/beta-Hydrolases"/>
    <property type="match status" value="1"/>
</dbReference>
<sequence>MREMAKRILFRTKTEPQDTDLSRYGPCSRRIIDRYISLPNGIDLRVVSFYPLKSVHPPVVMITGLASVMESSKEITRALTRDFTVHYLETREKKTSRTNGKRNFEIEAIGEDIALAISELGLDNRGYILLGASLGATAIVDSYRLLADRPLALFMLEPNASFKIPRWSIPLIYLSSYTYGIIKPVAKYYLKNYRINIQEDYEMYEISSRALDAADPYKLKRAVLSLSRYKIWERLESVDAPTLIVGASKDHFHNHEEMLEMADQLKDCTFIDLENHQRTHSAEFAAIVKDFLKELLN</sequence>
<dbReference type="AlphaFoldDB" id="A0A521CY85"/>
<dbReference type="InterPro" id="IPR029058">
    <property type="entry name" value="AB_hydrolase_fold"/>
</dbReference>
<reference evidence="1 2" key="1">
    <citation type="submission" date="2017-05" db="EMBL/GenBank/DDBJ databases">
        <authorList>
            <person name="Varghese N."/>
            <person name="Submissions S."/>
        </authorList>
    </citation>
    <scope>NUCLEOTIDE SEQUENCE [LARGE SCALE GENOMIC DNA]</scope>
    <source>
        <strain evidence="1 2">DSM 21194</strain>
    </source>
</reference>
<accession>A0A521CY85</accession>
<evidence type="ECO:0000313" key="2">
    <source>
        <dbReference type="Proteomes" id="UP000317593"/>
    </source>
</evidence>
<keyword evidence="2" id="KW-1185">Reference proteome</keyword>
<gene>
    <name evidence="1" type="ORF">SAMN06265218_1089</name>
</gene>
<protein>
    <submittedName>
        <fullName evidence="1">Pimeloyl-ACP methyl ester carboxylesterase</fullName>
    </submittedName>
</protein>
<dbReference type="Proteomes" id="UP000317593">
    <property type="component" value="Unassembled WGS sequence"/>
</dbReference>
<proteinExistence type="predicted"/>
<dbReference type="Gene3D" id="3.40.50.1820">
    <property type="entry name" value="alpha/beta hydrolase"/>
    <property type="match status" value="1"/>
</dbReference>
<name>A0A521CY85_9BACT</name>
<evidence type="ECO:0000313" key="1">
    <source>
        <dbReference type="EMBL" id="SMO64395.1"/>
    </source>
</evidence>
<organism evidence="1 2">
    <name type="scientific">Fodinibius sediminis</name>
    <dbReference type="NCBI Taxonomy" id="1214077"/>
    <lineage>
        <taxon>Bacteria</taxon>
        <taxon>Pseudomonadati</taxon>
        <taxon>Balneolota</taxon>
        <taxon>Balneolia</taxon>
        <taxon>Balneolales</taxon>
        <taxon>Balneolaceae</taxon>
        <taxon>Fodinibius</taxon>
    </lineage>
</organism>
<dbReference type="EMBL" id="FXTH01000008">
    <property type="protein sequence ID" value="SMO64395.1"/>
    <property type="molecule type" value="Genomic_DNA"/>
</dbReference>